<gene>
    <name evidence="1" type="ORF">RFULGI_LOCUS13876</name>
</gene>
<keyword evidence="2" id="KW-1185">Reference proteome</keyword>
<proteinExistence type="predicted"/>
<organism evidence="1 2">
    <name type="scientific">Racocetra fulgida</name>
    <dbReference type="NCBI Taxonomy" id="60492"/>
    <lineage>
        <taxon>Eukaryota</taxon>
        <taxon>Fungi</taxon>
        <taxon>Fungi incertae sedis</taxon>
        <taxon>Mucoromycota</taxon>
        <taxon>Glomeromycotina</taxon>
        <taxon>Glomeromycetes</taxon>
        <taxon>Diversisporales</taxon>
        <taxon>Gigasporaceae</taxon>
        <taxon>Racocetra</taxon>
    </lineage>
</organism>
<feature type="non-terminal residue" evidence="1">
    <location>
        <position position="1"/>
    </location>
</feature>
<reference evidence="1" key="1">
    <citation type="submission" date="2021-06" db="EMBL/GenBank/DDBJ databases">
        <authorList>
            <person name="Kallberg Y."/>
            <person name="Tangrot J."/>
            <person name="Rosling A."/>
        </authorList>
    </citation>
    <scope>NUCLEOTIDE SEQUENCE</scope>
    <source>
        <strain evidence="1">IN212</strain>
    </source>
</reference>
<dbReference type="EMBL" id="CAJVPZ010038081">
    <property type="protein sequence ID" value="CAG8754892.1"/>
    <property type="molecule type" value="Genomic_DNA"/>
</dbReference>
<accession>A0A9N9NRP4</accession>
<dbReference type="Proteomes" id="UP000789396">
    <property type="component" value="Unassembled WGS sequence"/>
</dbReference>
<name>A0A9N9NRP4_9GLOM</name>
<comment type="caution">
    <text evidence="1">The sequence shown here is derived from an EMBL/GenBank/DDBJ whole genome shotgun (WGS) entry which is preliminary data.</text>
</comment>
<protein>
    <submittedName>
        <fullName evidence="1">11652_t:CDS:1</fullName>
    </submittedName>
</protein>
<sequence length="134" mass="15182">WSIIEDDYNYLQNLAKTLFAIVPSQANSCIYSFYISNLKKVLVYYGKDLSEIELHNNALNQTSFTNNENNDMIIAESEEKFLEISSIVDLSDAIFGGQGYVEESLATIRESGNIEFDPIMIVQNELQSIDPNLL</sequence>
<dbReference type="AlphaFoldDB" id="A0A9N9NRP4"/>
<evidence type="ECO:0000313" key="1">
    <source>
        <dbReference type="EMBL" id="CAG8754892.1"/>
    </source>
</evidence>
<evidence type="ECO:0000313" key="2">
    <source>
        <dbReference type="Proteomes" id="UP000789396"/>
    </source>
</evidence>